<evidence type="ECO:0000256" key="1">
    <source>
        <dbReference type="ARBA" id="ARBA00000966"/>
    </source>
</evidence>
<dbReference type="Pfam" id="PF14200">
    <property type="entry name" value="RicinB_lectin_2"/>
    <property type="match status" value="1"/>
</dbReference>
<evidence type="ECO:0000256" key="8">
    <source>
        <dbReference type="ARBA" id="ARBA00023326"/>
    </source>
</evidence>
<dbReference type="InterPro" id="IPR008928">
    <property type="entry name" value="6-hairpin_glycosidase_sf"/>
</dbReference>
<dbReference type="InterPro" id="IPR035992">
    <property type="entry name" value="Ricin_B-like_lectins"/>
</dbReference>
<keyword evidence="5" id="KW-0136">Cellulose degradation</keyword>
<keyword evidence="12" id="KW-1185">Reference proteome</keyword>
<evidence type="ECO:0000256" key="4">
    <source>
        <dbReference type="ARBA" id="ARBA00022801"/>
    </source>
</evidence>
<dbReference type="EC" id="3.2.1.4" evidence="3"/>
<dbReference type="InterPro" id="IPR000772">
    <property type="entry name" value="Ricin_B_lectin"/>
</dbReference>
<dbReference type="SUPFAM" id="SSF51110">
    <property type="entry name" value="alpha-D-mannose-specific plant lectins"/>
    <property type="match status" value="1"/>
</dbReference>
<dbReference type="Gene3D" id="2.80.10.50">
    <property type="match status" value="12"/>
</dbReference>
<dbReference type="SMART" id="SM00458">
    <property type="entry name" value="RICIN"/>
    <property type="match status" value="8"/>
</dbReference>
<evidence type="ECO:0000259" key="10">
    <source>
        <dbReference type="SMART" id="SM00458"/>
    </source>
</evidence>
<feature type="domain" description="Ricin B lectin" evidence="10">
    <location>
        <begin position="2672"/>
        <end position="2810"/>
    </location>
</feature>
<protein>
    <recommendedName>
        <fullName evidence="3">cellulase</fullName>
        <ecNumber evidence="3">3.2.1.4</ecNumber>
    </recommendedName>
</protein>
<dbReference type="SUPFAM" id="SSF48208">
    <property type="entry name" value="Six-hairpin glycosidases"/>
    <property type="match status" value="1"/>
</dbReference>
<evidence type="ECO:0000313" key="12">
    <source>
        <dbReference type="Proteomes" id="UP000075714"/>
    </source>
</evidence>
<dbReference type="InterPro" id="IPR036426">
    <property type="entry name" value="Bulb-type_lectin_dom_sf"/>
</dbReference>
<accession>A0A150GW97</accession>
<dbReference type="CDD" id="cd00161">
    <property type="entry name" value="beta-trefoil_Ricin-like"/>
    <property type="match status" value="11"/>
</dbReference>
<feature type="region of interest" description="Disordered" evidence="9">
    <location>
        <begin position="1445"/>
        <end position="1475"/>
    </location>
</feature>
<feature type="domain" description="Ricin B lectin" evidence="10">
    <location>
        <begin position="1945"/>
        <end position="2086"/>
    </location>
</feature>
<feature type="domain" description="Ricin B lectin" evidence="10">
    <location>
        <begin position="2494"/>
        <end position="2632"/>
    </location>
</feature>
<reference evidence="12" key="1">
    <citation type="journal article" date="2016" name="Nat. Commun.">
        <title>The Gonium pectorale genome demonstrates co-option of cell cycle regulation during the evolution of multicellularity.</title>
        <authorList>
            <person name="Hanschen E.R."/>
            <person name="Marriage T.N."/>
            <person name="Ferris P.J."/>
            <person name="Hamaji T."/>
            <person name="Toyoda A."/>
            <person name="Fujiyama A."/>
            <person name="Neme R."/>
            <person name="Noguchi H."/>
            <person name="Minakuchi Y."/>
            <person name="Suzuki M."/>
            <person name="Kawai-Toyooka H."/>
            <person name="Smith D.R."/>
            <person name="Sparks H."/>
            <person name="Anderson J."/>
            <person name="Bakaric R."/>
            <person name="Luria V."/>
            <person name="Karger A."/>
            <person name="Kirschner M.W."/>
            <person name="Durand P.M."/>
            <person name="Michod R.E."/>
            <person name="Nozaki H."/>
            <person name="Olson B.J."/>
        </authorList>
    </citation>
    <scope>NUCLEOTIDE SEQUENCE [LARGE SCALE GENOMIC DNA]</scope>
    <source>
        <strain evidence="12">NIES-2863</strain>
    </source>
</reference>
<evidence type="ECO:0000313" key="11">
    <source>
        <dbReference type="EMBL" id="KXZ53968.1"/>
    </source>
</evidence>
<proteinExistence type="inferred from homology"/>
<evidence type="ECO:0000256" key="5">
    <source>
        <dbReference type="ARBA" id="ARBA00023001"/>
    </source>
</evidence>
<sequence>MDRSFVRAAWNQIERAGCHLKSSLTIASSASLMAFAALTWEQDLRTAPNGETSDAAWNQLLRNLDWAADYLHRCASVGGKGTFVAQVGDHFTEDSYWGPPEDAPADSYRPVWVIDARNKEGADVTSQAVAALTAVGLLLQKDGDLRDPVRSKRYLDKAAEVWAWAKDIQSVWQAPEGNNTVISRTVADDKAWAAAWMCKREIMTNGPNVDAVCTEAAESWDDYHMREGHLTTDNWHAAALLLLRDVGAGGSTAVSGYLAALQTRYLNTWVPSVLDAPSSKPPCDPCTPPTGGVCEAPGGFVVVEGPAPAYYSAAMAFVALAAAEPEGSVDPNLGRRWQCWAKHQVDWMLGNNPSSKALVTGLEDTPGFSGIAVPTQPRHRGSACAGGVCAAPGRPNPRSLPGALLAGPQRDGTIEDNRDNGPYAFVSVEYNGALAAALMSPRPPSPSPPTPFIDTKFCRGQTLTSGSFVDRIASPNGTYSLLMNTNGTLDFLQGPLPRWFYRTRTIQSDCPCTLTFEATGALVTRDRNGEALWRFWPLAGTNPQCIDVTDDGQLRLLNAAAQVTETILPRPRLCRGDSITSITHTPTNFTSPKDRLLAGPWSAPWQATLSLAGNLNLYGPGTGTVWETGIAYATTAAAYPYSPYSLSFRDSDGALVIRNKDGDVRWSYLMPAGSAAPQCLVLQSNGFLQVLDANAGLIVQIWPPPPPQPPSPVPPRPSPPSPPPPSPAPPSPLPPSPAPPSPSPPSPPPSPRPPSPLPPATVCPSFPGFNVHVDADSAGYGVRDAGGLDGAAQACAVTPWCRFFGTDGWMKINASSIHPLTGNCLYERPRSDPFVDNNLILIGTGTWFGSCVEVPSNNQAAGVFLQQGICNGATAQTFVLETAGPGGWWRILSTDGLCWGVNDASTAAAAQLVLGTCNGGDEQRFRFEEHPRDGFRILPKHTLGMCVDVLMNYVEDGQRLQIWPCNLTPAQQFEVNSSPVPRADSECPDVPGFVMQESMSAWGGTPFRRAFNLSEAAEACTVTPYCKAFQTDGWMRKDWANVTPAPGSCLYTRPTTDVLVHDNYVIIGTGTWWGGCIDGQTMASGMFLKQTTCNGSPSQHWILESEGNGWWRIKSITGFCWGVLDQRTDQYVELLLKPCAYAAQDQQFRITAHPKGNYYFIPRHAQNMRVEIRDGSNTDAKPVQIWPMNDTPAQQFELITSVKPRPPLPPPAALPPSPLSTCPQVDGFVARDNMDAAGTDIRTLASFAGAAQACAVTPFCKAFLSSGQLKTSISSVSNKTGTCLYTRPAMTGVTDNAYVLIGTATWFGGCIDGTNMTAGAPLRQYTCNGTFGQHWFLEDASAGGGWWRIRSPGNPSLCWGVTGAEQGAWLIREGNQYANMQLKLCNTSAWDQIYRIYPHPNGGYYFQPRHALDHRMDVLDNSLEEGRLIQIWPINLSTAQQFDITASPLPRPPFPAPASPRPPTSPPPPPRPPVACPLVQGFTVQDATGASGGTDIRNASSAAAAAQVCAYTPYCRHFLSSGELKVNIGGTTSAPDTCLYSRPKSDGLVHNSIVIVGTGASFGSCVHGGTGENAVPTVQQCSGAAQQAFYLASLCTSLDGFTARTDVTAFSGLHVLQAGSLAEAAQICSYNPWCMFVNSTSLVLRTATVGPMDGACLYMRNASFNVPVHGAQVIIGTSTGSSGKCWDLRNYYWDNNEIIQYTCNRKNHQRMWLQDTGNGWWKIRTDVNSLCVGVRNRNTTRWASVVLKACNNSDDEYFKFAPFPGGGYTLKPKHAPDMCVDVEYASPDNDKRIQLWECAGTQAQLFQPLVKMLAPTVCAAIDGWTVSVDTSAYGGLDVTDPGTVQDAARACSYLPWCNYILGTGMIKRSAVFTDYAPTTCMYTRLNRNALVDRAQVILGTSLGSSTSCVDVIDGNFVVNQEVQQWPCSANNAAQQLYLENAALVDRAQVILGTSLGSSTSCVDVIDGNFVVNQEVQQWPCSANNAAQQLYLENADGGFWKLRTLNGLCLGFRNAGTANQTRMVVKECSNENDQFFNFTAVAGGGYTIRPRHAPGMCVDVQDALPNNGMRIQLWQCAGTPAQLFQALITVVPPGTCQSVTGFTALPDAMVLASTPNVASSGSVTNAAAACANLPWCNFITAAGVVKRFGTPFYGPVTCLYQRNNSVNALVDRAEIIMGTSLGTSSSCLELAGDIAVNSEIVQFGCNGGRTQRHYLERIADGWWRLRFYNGFCMGFRNAGTARQTRMILQTCSGTADDQLLNITAVAGGGYTIQPKHAPGMCLDVENADASDWKRIQLWECAGTQAQLFQALVKVPAPTVCPSVAGFSTSVDMMTVGGVDITTSGSVSNAAQACTYLPWCNYIINSGGVKRGGEVIYGPATCLYTRDASANALVDRAQVILGTSLGSSTSCVDVIDGNFVTCSGTADDQLLNITAVAGGGYTIQPKHAPGMCLDVENADASDWKRIQLWECAGTQAQLFQALVKVPAPTELVDHARVIFGTSLGSSSSCWDYINANQVVNNEVQQYPCSANNPAQQYFLEMAGSSWWKLRTSNGLCLGFRDAGAARQTRMILKTCANDNDQFFNITAVAGGGYTMRPRHAPGMCVDVQNASPNTGMRLQLWDCLGTQAQLFQALVTVPAPTVCSAVSGFSATVDMMALGGVDVANSGSVPELVHGGQIIFGTALGTSSRCFDATSNALGSFVVQYDCHGGDSQRFYLESAGGGWWKVQSTTGFCLGFENAGTARETRMLLKNCANSDDQLFNFTAVDGGGYTLRPKHAAGMCVDVQFASPDNDRRIQIWDCAGTQAQLFQALVTPTPSAIASCPAVTGFTSAVNWQSTGGTEMGTVAQQAVAATTCTNTPWCNHFSSTSTTLRLSISGRSFQGGSCLYTRVPTAGPRAGSGITFGTGTGLRRGCIMLPDGVPAAGMILRQWECNGNPASQQFIIESGGIAGWWKIKDSTGAFCWGYTGTSLGTRLMLNTCASTDAQLFSFSAINGGGYLVRSRSATNNCLDVVNGDASNNAQIQMWECNSTPAQQIQLSP</sequence>
<keyword evidence="7" id="KW-0326">Glycosidase</keyword>
<feature type="compositionally biased region" description="Pro residues" evidence="9">
    <location>
        <begin position="1449"/>
        <end position="1475"/>
    </location>
</feature>
<dbReference type="Gene3D" id="2.90.10.10">
    <property type="entry name" value="Bulb-type lectin domain"/>
    <property type="match status" value="2"/>
</dbReference>
<gene>
    <name evidence="11" type="ORF">GPECTOR_6g887</name>
</gene>
<dbReference type="SUPFAM" id="SSF50370">
    <property type="entry name" value="Ricin B-like lectins"/>
    <property type="match status" value="10"/>
</dbReference>
<feature type="domain" description="Ricin B lectin" evidence="10">
    <location>
        <begin position="2898"/>
        <end position="3037"/>
    </location>
</feature>
<dbReference type="InterPro" id="IPR001701">
    <property type="entry name" value="Glyco_hydro_9"/>
</dbReference>
<evidence type="ECO:0000256" key="7">
    <source>
        <dbReference type="ARBA" id="ARBA00023295"/>
    </source>
</evidence>
<dbReference type="Gene3D" id="1.50.10.10">
    <property type="match status" value="1"/>
</dbReference>
<feature type="domain" description="Ricin B lectin" evidence="10">
    <location>
        <begin position="837"/>
        <end position="976"/>
    </location>
</feature>
<dbReference type="STRING" id="33097.A0A150GW97"/>
<dbReference type="OrthoDB" id="10257085at2759"/>
<dbReference type="Pfam" id="PF00759">
    <property type="entry name" value="Glyco_hydro_9"/>
    <property type="match status" value="1"/>
</dbReference>
<dbReference type="GO" id="GO:0030245">
    <property type="term" value="P:cellulose catabolic process"/>
    <property type="evidence" value="ECO:0007669"/>
    <property type="project" value="UniProtKB-KW"/>
</dbReference>
<dbReference type="Proteomes" id="UP000075714">
    <property type="component" value="Unassembled WGS sequence"/>
</dbReference>
<evidence type="ECO:0000256" key="6">
    <source>
        <dbReference type="ARBA" id="ARBA00023277"/>
    </source>
</evidence>
<feature type="domain" description="Ricin B lectin" evidence="10">
    <location>
        <begin position="1063"/>
        <end position="1199"/>
    </location>
</feature>
<dbReference type="Pfam" id="PF00652">
    <property type="entry name" value="Ricin_B_lectin"/>
    <property type="match status" value="7"/>
</dbReference>
<keyword evidence="8" id="KW-0624">Polysaccharide degradation</keyword>
<evidence type="ECO:0000256" key="3">
    <source>
        <dbReference type="ARBA" id="ARBA00012601"/>
    </source>
</evidence>
<organism evidence="11 12">
    <name type="scientific">Gonium pectorale</name>
    <name type="common">Green alga</name>
    <dbReference type="NCBI Taxonomy" id="33097"/>
    <lineage>
        <taxon>Eukaryota</taxon>
        <taxon>Viridiplantae</taxon>
        <taxon>Chlorophyta</taxon>
        <taxon>core chlorophytes</taxon>
        <taxon>Chlorophyceae</taxon>
        <taxon>CS clade</taxon>
        <taxon>Chlamydomonadales</taxon>
        <taxon>Volvocaceae</taxon>
        <taxon>Gonium</taxon>
    </lineage>
</organism>
<dbReference type="EMBL" id="LSYV01000007">
    <property type="protein sequence ID" value="KXZ53968.1"/>
    <property type="molecule type" value="Genomic_DNA"/>
</dbReference>
<comment type="catalytic activity">
    <reaction evidence="1">
        <text>Endohydrolysis of (1-&gt;4)-beta-D-glucosidic linkages in cellulose, lichenin and cereal beta-D-glucans.</text>
        <dbReference type="EC" id="3.2.1.4"/>
    </reaction>
</comment>
<keyword evidence="4" id="KW-0378">Hydrolase</keyword>
<feature type="region of interest" description="Disordered" evidence="9">
    <location>
        <begin position="702"/>
        <end position="761"/>
    </location>
</feature>
<evidence type="ECO:0000256" key="9">
    <source>
        <dbReference type="SAM" id="MobiDB-lite"/>
    </source>
</evidence>
<dbReference type="PROSITE" id="PS50231">
    <property type="entry name" value="RICIN_B_LECTIN"/>
    <property type="match status" value="9"/>
</dbReference>
<keyword evidence="6" id="KW-0119">Carbohydrate metabolism</keyword>
<feature type="domain" description="Ricin B lectin" evidence="10">
    <location>
        <begin position="1669"/>
        <end position="1809"/>
    </location>
</feature>
<dbReference type="InterPro" id="IPR012341">
    <property type="entry name" value="6hp_glycosidase-like_sf"/>
</dbReference>
<feature type="domain" description="Ricin B lectin" evidence="10">
    <location>
        <begin position="2173"/>
        <end position="2310"/>
    </location>
</feature>
<name>A0A150GW97_GONPE</name>
<comment type="similarity">
    <text evidence="2">Belongs to the glycosyl hydrolase 9 (cellulase E) family.</text>
</comment>
<dbReference type="PANTHER" id="PTHR22298">
    <property type="entry name" value="ENDO-1,4-BETA-GLUCANASE"/>
    <property type="match status" value="1"/>
</dbReference>
<dbReference type="GO" id="GO:0008810">
    <property type="term" value="F:cellulase activity"/>
    <property type="evidence" value="ECO:0007669"/>
    <property type="project" value="UniProtKB-EC"/>
</dbReference>
<comment type="caution">
    <text evidence="11">The sequence shown here is derived from an EMBL/GenBank/DDBJ whole genome shotgun (WGS) entry which is preliminary data.</text>
</comment>
<evidence type="ECO:0000256" key="2">
    <source>
        <dbReference type="ARBA" id="ARBA00007072"/>
    </source>
</evidence>